<keyword evidence="2" id="KW-0472">Membrane</keyword>
<evidence type="ECO:0000256" key="1">
    <source>
        <dbReference type="SAM" id="MobiDB-lite"/>
    </source>
</evidence>
<keyword evidence="3" id="KW-0732">Signal</keyword>
<accession>A0ABS6YUC1</accession>
<feature type="signal peptide" evidence="3">
    <location>
        <begin position="1"/>
        <end position="32"/>
    </location>
</feature>
<dbReference type="Proteomes" id="UP001197114">
    <property type="component" value="Unassembled WGS sequence"/>
</dbReference>
<proteinExistence type="predicted"/>
<feature type="chain" id="PRO_5047133938" description="Gram-positive cocci surface proteins LPxTG domain-containing protein" evidence="3">
    <location>
        <begin position="33"/>
        <end position="180"/>
    </location>
</feature>
<dbReference type="RefSeq" id="WP_219690614.1">
    <property type="nucleotide sequence ID" value="NZ_WMBF01000273.1"/>
</dbReference>
<evidence type="ECO:0008006" key="6">
    <source>
        <dbReference type="Google" id="ProtNLM"/>
    </source>
</evidence>
<evidence type="ECO:0000256" key="2">
    <source>
        <dbReference type="SAM" id="Phobius"/>
    </source>
</evidence>
<evidence type="ECO:0000313" key="5">
    <source>
        <dbReference type="Proteomes" id="UP001197114"/>
    </source>
</evidence>
<keyword evidence="2" id="KW-1133">Transmembrane helix</keyword>
<comment type="caution">
    <text evidence="4">The sequence shown here is derived from an EMBL/GenBank/DDBJ whole genome shotgun (WGS) entry which is preliminary data.</text>
</comment>
<evidence type="ECO:0000313" key="4">
    <source>
        <dbReference type="EMBL" id="MBW5424152.1"/>
    </source>
</evidence>
<organism evidence="4 5">
    <name type="scientific">Streptomyces anatolicus</name>
    <dbReference type="NCBI Taxonomy" id="2675858"/>
    <lineage>
        <taxon>Bacteria</taxon>
        <taxon>Bacillati</taxon>
        <taxon>Actinomycetota</taxon>
        <taxon>Actinomycetes</taxon>
        <taxon>Kitasatosporales</taxon>
        <taxon>Streptomycetaceae</taxon>
        <taxon>Streptomyces</taxon>
    </lineage>
</organism>
<feature type="region of interest" description="Disordered" evidence="1">
    <location>
        <begin position="112"/>
        <end position="145"/>
    </location>
</feature>
<keyword evidence="5" id="KW-1185">Reference proteome</keyword>
<dbReference type="EMBL" id="WMBF01000273">
    <property type="protein sequence ID" value="MBW5424152.1"/>
    <property type="molecule type" value="Genomic_DNA"/>
</dbReference>
<protein>
    <recommendedName>
        <fullName evidence="6">Gram-positive cocci surface proteins LPxTG domain-containing protein</fullName>
    </recommendedName>
</protein>
<feature type="compositionally biased region" description="Basic and acidic residues" evidence="1">
    <location>
        <begin position="112"/>
        <end position="128"/>
    </location>
</feature>
<gene>
    <name evidence="4" type="ORF">GKQ77_21730</name>
</gene>
<reference evidence="4 5" key="1">
    <citation type="submission" date="2019-11" db="EMBL/GenBank/DDBJ databases">
        <authorList>
            <person name="Ay H."/>
        </authorList>
    </citation>
    <scope>NUCLEOTIDE SEQUENCE [LARGE SCALE GENOMIC DNA]</scope>
    <source>
        <strain evidence="4 5">BG9H</strain>
    </source>
</reference>
<sequence length="180" mass="17604">MSTHRRQTVLRTAAVSALVGGALLVPAAGALAAAPTASHAPKPTASAEVYDVTLGDGAKADVRSRGGSYVATLSVKGEQIATLSATHPTVTEGGVRYELYPSNGHIGITHLKGEATKGTGGKDTKGGDKTAGAPKGGVRAGAEGVPSTGDPAFLVAGGGMAAAGAAGLGFAMLRRGRTDS</sequence>
<feature type="transmembrane region" description="Helical" evidence="2">
    <location>
        <begin position="152"/>
        <end position="173"/>
    </location>
</feature>
<keyword evidence="2" id="KW-0812">Transmembrane</keyword>
<name>A0ABS6YUC1_9ACTN</name>
<evidence type="ECO:0000256" key="3">
    <source>
        <dbReference type="SAM" id="SignalP"/>
    </source>
</evidence>